<reference evidence="1 2" key="1">
    <citation type="submission" date="2019-05" db="EMBL/GenBank/DDBJ databases">
        <title>Another draft genome of Portunus trituberculatus and its Hox gene families provides insights of decapod evolution.</title>
        <authorList>
            <person name="Jeong J.-H."/>
            <person name="Song I."/>
            <person name="Kim S."/>
            <person name="Choi T."/>
            <person name="Kim D."/>
            <person name="Ryu S."/>
            <person name="Kim W."/>
        </authorList>
    </citation>
    <scope>NUCLEOTIDE SEQUENCE [LARGE SCALE GENOMIC DNA]</scope>
    <source>
        <tissue evidence="1">Muscle</tissue>
    </source>
</reference>
<dbReference type="Proteomes" id="UP000324222">
    <property type="component" value="Unassembled WGS sequence"/>
</dbReference>
<evidence type="ECO:0000313" key="1">
    <source>
        <dbReference type="EMBL" id="MPC14937.1"/>
    </source>
</evidence>
<accession>A0A5B7CYU9</accession>
<dbReference type="AlphaFoldDB" id="A0A5B7CYU9"/>
<comment type="caution">
    <text evidence="1">The sequence shown here is derived from an EMBL/GenBank/DDBJ whole genome shotgun (WGS) entry which is preliminary data.</text>
</comment>
<evidence type="ECO:0000313" key="2">
    <source>
        <dbReference type="Proteomes" id="UP000324222"/>
    </source>
</evidence>
<organism evidence="1 2">
    <name type="scientific">Portunus trituberculatus</name>
    <name type="common">Swimming crab</name>
    <name type="synonym">Neptunus trituberculatus</name>
    <dbReference type="NCBI Taxonomy" id="210409"/>
    <lineage>
        <taxon>Eukaryota</taxon>
        <taxon>Metazoa</taxon>
        <taxon>Ecdysozoa</taxon>
        <taxon>Arthropoda</taxon>
        <taxon>Crustacea</taxon>
        <taxon>Multicrustacea</taxon>
        <taxon>Malacostraca</taxon>
        <taxon>Eumalacostraca</taxon>
        <taxon>Eucarida</taxon>
        <taxon>Decapoda</taxon>
        <taxon>Pleocyemata</taxon>
        <taxon>Brachyura</taxon>
        <taxon>Eubrachyura</taxon>
        <taxon>Portunoidea</taxon>
        <taxon>Portunidae</taxon>
        <taxon>Portuninae</taxon>
        <taxon>Portunus</taxon>
    </lineage>
</organism>
<sequence length="56" mass="6275">MYRVRAVHSVLSPCLYLSNFSLKLCTLCAVTTSLSNAFHFSSVLCGKLYFPISFTH</sequence>
<keyword evidence="2" id="KW-1185">Reference proteome</keyword>
<dbReference type="EMBL" id="VSRR010000389">
    <property type="protein sequence ID" value="MPC14937.1"/>
    <property type="molecule type" value="Genomic_DNA"/>
</dbReference>
<protein>
    <submittedName>
        <fullName evidence="1">Uncharacterized protein</fullName>
    </submittedName>
</protein>
<name>A0A5B7CYU9_PORTR</name>
<gene>
    <name evidence="1" type="ORF">E2C01_007716</name>
</gene>
<proteinExistence type="predicted"/>